<evidence type="ECO:0000313" key="1">
    <source>
        <dbReference type="EMBL" id="KAL3860107.1"/>
    </source>
</evidence>
<dbReference type="Proteomes" id="UP001634394">
    <property type="component" value="Unassembled WGS sequence"/>
</dbReference>
<dbReference type="EMBL" id="JBJQND010000012">
    <property type="protein sequence ID" value="KAL3860107.1"/>
    <property type="molecule type" value="Genomic_DNA"/>
</dbReference>
<organism evidence="1 2">
    <name type="scientific">Sinanodonta woodiana</name>
    <name type="common">Chinese pond mussel</name>
    <name type="synonym">Anodonta woodiana</name>
    <dbReference type="NCBI Taxonomy" id="1069815"/>
    <lineage>
        <taxon>Eukaryota</taxon>
        <taxon>Metazoa</taxon>
        <taxon>Spiralia</taxon>
        <taxon>Lophotrochozoa</taxon>
        <taxon>Mollusca</taxon>
        <taxon>Bivalvia</taxon>
        <taxon>Autobranchia</taxon>
        <taxon>Heteroconchia</taxon>
        <taxon>Palaeoheterodonta</taxon>
        <taxon>Unionida</taxon>
        <taxon>Unionoidea</taxon>
        <taxon>Unionidae</taxon>
        <taxon>Unioninae</taxon>
        <taxon>Sinanodonta</taxon>
    </lineage>
</organism>
<evidence type="ECO:0000313" key="2">
    <source>
        <dbReference type="Proteomes" id="UP001634394"/>
    </source>
</evidence>
<keyword evidence="2" id="KW-1185">Reference proteome</keyword>
<accession>A0ABD3VHS5</accession>
<name>A0ABD3VHS5_SINWO</name>
<sequence length="94" mass="10767">MISLKMMAEDYTRKKYSINANIYNGHNGCIIRSEGTTPILPYGEMNIGENIINVREPIKMLRKIKKIKTGDLHISGIPMKIPTRAIVKKNLRRI</sequence>
<dbReference type="AlphaFoldDB" id="A0ABD3VHS5"/>
<reference evidence="1 2" key="1">
    <citation type="submission" date="2024-11" db="EMBL/GenBank/DDBJ databases">
        <title>Chromosome-level genome assembly of the freshwater bivalve Anodonta woodiana.</title>
        <authorList>
            <person name="Chen X."/>
        </authorList>
    </citation>
    <scope>NUCLEOTIDE SEQUENCE [LARGE SCALE GENOMIC DNA]</scope>
    <source>
        <strain evidence="1">MN2024</strain>
        <tissue evidence="1">Gills</tissue>
    </source>
</reference>
<proteinExistence type="predicted"/>
<gene>
    <name evidence="1" type="ORF">ACJMK2_010275</name>
</gene>
<protein>
    <submittedName>
        <fullName evidence="1">Uncharacterized protein</fullName>
    </submittedName>
</protein>
<comment type="caution">
    <text evidence="1">The sequence shown here is derived from an EMBL/GenBank/DDBJ whole genome shotgun (WGS) entry which is preliminary data.</text>
</comment>